<evidence type="ECO:0000313" key="1">
    <source>
        <dbReference type="EMBL" id="GAH84083.1"/>
    </source>
</evidence>
<accession>X1KQ04</accession>
<name>X1KQ04_9ZZZZ</name>
<proteinExistence type="predicted"/>
<dbReference type="EMBL" id="BARU01042365">
    <property type="protein sequence ID" value="GAH84083.1"/>
    <property type="molecule type" value="Genomic_DNA"/>
</dbReference>
<reference evidence="1" key="1">
    <citation type="journal article" date="2014" name="Front. Microbiol.">
        <title>High frequency of phylogenetically diverse reductive dehalogenase-homologous genes in deep subseafloor sedimentary metagenomes.</title>
        <authorList>
            <person name="Kawai M."/>
            <person name="Futagami T."/>
            <person name="Toyoda A."/>
            <person name="Takaki Y."/>
            <person name="Nishi S."/>
            <person name="Hori S."/>
            <person name="Arai W."/>
            <person name="Tsubouchi T."/>
            <person name="Morono Y."/>
            <person name="Uchiyama I."/>
            <person name="Ito T."/>
            <person name="Fujiyama A."/>
            <person name="Inagaki F."/>
            <person name="Takami H."/>
        </authorList>
    </citation>
    <scope>NUCLEOTIDE SEQUENCE</scope>
    <source>
        <strain evidence="1">Expedition CK06-06</strain>
    </source>
</reference>
<dbReference type="AlphaFoldDB" id="X1KQ04"/>
<organism evidence="1">
    <name type="scientific">marine sediment metagenome</name>
    <dbReference type="NCBI Taxonomy" id="412755"/>
    <lineage>
        <taxon>unclassified sequences</taxon>
        <taxon>metagenomes</taxon>
        <taxon>ecological metagenomes</taxon>
    </lineage>
</organism>
<gene>
    <name evidence="1" type="ORF">S03H2_65114</name>
</gene>
<sequence length="34" mass="3915">AMVKGKSRLMEKETPITSIPDFVEAFEGLFQEER</sequence>
<comment type="caution">
    <text evidence="1">The sequence shown here is derived from an EMBL/GenBank/DDBJ whole genome shotgun (WGS) entry which is preliminary data.</text>
</comment>
<feature type="non-terminal residue" evidence="1">
    <location>
        <position position="1"/>
    </location>
</feature>
<protein>
    <submittedName>
        <fullName evidence="1">Uncharacterized protein</fullName>
    </submittedName>
</protein>